<evidence type="ECO:0000256" key="3">
    <source>
        <dbReference type="ARBA" id="ARBA00022692"/>
    </source>
</evidence>
<comment type="subunit">
    <text evidence="7">Part of a complex composed of FtsB, FtsL and FtsQ.</text>
</comment>
<gene>
    <name evidence="7 9" type="primary">ftsB</name>
    <name evidence="9" type="ORF">NSP04_08215</name>
</gene>
<protein>
    <recommendedName>
        <fullName evidence="7">Cell division protein FtsB</fullName>
    </recommendedName>
</protein>
<keyword evidence="3 7" id="KW-0812">Transmembrane</keyword>
<evidence type="ECO:0000256" key="6">
    <source>
        <dbReference type="ARBA" id="ARBA00023306"/>
    </source>
</evidence>
<dbReference type="PANTHER" id="PTHR37485">
    <property type="entry name" value="CELL DIVISION PROTEIN FTSB"/>
    <property type="match status" value="1"/>
</dbReference>
<evidence type="ECO:0000256" key="5">
    <source>
        <dbReference type="ARBA" id="ARBA00023136"/>
    </source>
</evidence>
<evidence type="ECO:0000256" key="8">
    <source>
        <dbReference type="SAM" id="MobiDB-lite"/>
    </source>
</evidence>
<dbReference type="NCBIfam" id="NF002058">
    <property type="entry name" value="PRK00888.1"/>
    <property type="match status" value="1"/>
</dbReference>
<dbReference type="RefSeq" id="WP_257511857.1">
    <property type="nucleotide sequence ID" value="NZ_JANKHG010000017.1"/>
</dbReference>
<keyword evidence="2 7" id="KW-0132">Cell division</keyword>
<feature type="coiled-coil region" evidence="7">
    <location>
        <begin position="31"/>
        <end position="72"/>
    </location>
</feature>
<evidence type="ECO:0000313" key="10">
    <source>
        <dbReference type="Proteomes" id="UP001165267"/>
    </source>
</evidence>
<keyword evidence="7" id="KW-0175">Coiled coil</keyword>
<keyword evidence="6 7" id="KW-0131">Cell cycle</keyword>
<dbReference type="GO" id="GO:0051301">
    <property type="term" value="P:cell division"/>
    <property type="evidence" value="ECO:0007669"/>
    <property type="project" value="UniProtKB-KW"/>
</dbReference>
<evidence type="ECO:0000256" key="4">
    <source>
        <dbReference type="ARBA" id="ARBA00022989"/>
    </source>
</evidence>
<feature type="topological domain" description="Cytoplasmic" evidence="7">
    <location>
        <begin position="1"/>
        <end position="5"/>
    </location>
</feature>
<sequence>MNPRLISLVLFGLLILLQYPLWFGKGGVLRVSDLENQLDQQKLVNEALRLRNQQLEGDVRSLTEGVEAIEERARNDFGMIQKDEVFIQLIEPRAGQQVTGQQGTAKPNPPQGTSN</sequence>
<dbReference type="Proteomes" id="UP001165267">
    <property type="component" value="Unassembled WGS sequence"/>
</dbReference>
<comment type="function">
    <text evidence="7">Essential cell division protein. May link together the upstream cell division proteins, which are predominantly cytoplasmic, with the downstream cell division proteins, which are predominantly periplasmic.</text>
</comment>
<keyword evidence="7" id="KW-0997">Cell inner membrane</keyword>
<keyword evidence="1 7" id="KW-1003">Cell membrane</keyword>
<dbReference type="InterPro" id="IPR023081">
    <property type="entry name" value="Cell_div_FtsB"/>
</dbReference>
<evidence type="ECO:0000256" key="2">
    <source>
        <dbReference type="ARBA" id="ARBA00022618"/>
    </source>
</evidence>
<keyword evidence="5 7" id="KW-0472">Membrane</keyword>
<feature type="compositionally biased region" description="Low complexity" evidence="8">
    <location>
        <begin position="95"/>
        <end position="104"/>
    </location>
</feature>
<keyword evidence="10" id="KW-1185">Reference proteome</keyword>
<organism evidence="9 10">
    <name type="scientific">Limnobacter parvus</name>
    <dbReference type="NCBI Taxonomy" id="2939690"/>
    <lineage>
        <taxon>Bacteria</taxon>
        <taxon>Pseudomonadati</taxon>
        <taxon>Pseudomonadota</taxon>
        <taxon>Betaproteobacteria</taxon>
        <taxon>Burkholderiales</taxon>
        <taxon>Burkholderiaceae</taxon>
        <taxon>Limnobacter</taxon>
    </lineage>
</organism>
<name>A0ABT1XH73_9BURK</name>
<dbReference type="HAMAP" id="MF_00599">
    <property type="entry name" value="FtsB"/>
    <property type="match status" value="1"/>
</dbReference>
<comment type="caution">
    <text evidence="9">The sequence shown here is derived from an EMBL/GenBank/DDBJ whole genome shotgun (WGS) entry which is preliminary data.</text>
</comment>
<comment type="subcellular location">
    <subcellularLocation>
        <location evidence="7">Cell inner membrane</location>
        <topology evidence="7">Single-pass type II membrane protein</topology>
    </subcellularLocation>
    <text evidence="7">Localizes to the division septum.</text>
</comment>
<feature type="region of interest" description="Disordered" evidence="8">
    <location>
        <begin position="93"/>
        <end position="115"/>
    </location>
</feature>
<feature type="topological domain" description="Periplasmic" evidence="7">
    <location>
        <begin position="24"/>
        <end position="115"/>
    </location>
</feature>
<dbReference type="Pfam" id="PF04977">
    <property type="entry name" value="DivIC"/>
    <property type="match status" value="1"/>
</dbReference>
<evidence type="ECO:0000256" key="7">
    <source>
        <dbReference type="HAMAP-Rule" id="MF_00599"/>
    </source>
</evidence>
<comment type="similarity">
    <text evidence="7">Belongs to the FtsB family.</text>
</comment>
<evidence type="ECO:0000313" key="9">
    <source>
        <dbReference type="EMBL" id="MCR2746631.1"/>
    </source>
</evidence>
<reference evidence="9" key="1">
    <citation type="submission" date="2022-07" db="EMBL/GenBank/DDBJ databases">
        <authorList>
            <person name="Xamxidin M."/>
        </authorList>
    </citation>
    <scope>NUCLEOTIDE SEQUENCE</scope>
    <source>
        <strain evidence="9">YS8-69</strain>
    </source>
</reference>
<proteinExistence type="inferred from homology"/>
<dbReference type="PANTHER" id="PTHR37485:SF1">
    <property type="entry name" value="CELL DIVISION PROTEIN FTSB"/>
    <property type="match status" value="1"/>
</dbReference>
<dbReference type="InterPro" id="IPR007060">
    <property type="entry name" value="FtsL/DivIC"/>
</dbReference>
<accession>A0ABT1XH73</accession>
<dbReference type="EMBL" id="JANKHG010000017">
    <property type="protein sequence ID" value="MCR2746631.1"/>
    <property type="molecule type" value="Genomic_DNA"/>
</dbReference>
<keyword evidence="4 7" id="KW-1133">Transmembrane helix</keyword>
<evidence type="ECO:0000256" key="1">
    <source>
        <dbReference type="ARBA" id="ARBA00022475"/>
    </source>
</evidence>